<sequence length="797" mass="88682">MAGEGESNILLETPEELKLVHYIRETALEEDAAYERKILPGQVQLMIYAGDRHIDDVAVDGDNLVFGFAKAGAETQRKLLRNDEQANTEAEADIVTAESPMPTNTEEAQEEGEDFFLTWEELRTGVPKYIESITFTVPKIEMTPENREYLEERYPHAIIQELGSNRSAKRQAAPAQPDPEQVLEKPAGVKAAVFELDCATDLNVEASIRKQYPWATIQPSGVPTGPRSSHDKPPTVGDVETHLQDFATYMTGYPAENEFSVSIDRSRPWQARPLPDKLRVAHARAIQHPRYGGPLNTSKRCGHCQTNGWICRIYRLDFVNRSASTKYLDLGSGCQHCRLLNKKCDLPSNTSSSTSAPDKLASNASPAKARSCSTDLSSDATVTTPHPVPRKLTLAERTNLVLSNQADMETLAKRLGLSLSRADVVWSMYVEWKQSGSVRAFQPDQMHIYHYYANLVDSYIMATATKDSPWQFAILLRLQATSFHPSSVLPGIKPVVFRAFEHLPVESPLCKWIAILYSNHQRSPLDSDFNAFLNNYKSFDQGVILKFLYAVACERPAEGGSDALLARWCVPHEHKSGSDEDQLCMFEERACKDSLKPREPHEPKKRSFYEDSHGYPGNKKFKPNSGHQHGSARKNVSTNVVDSDTDESDTDESDTDESSTDSEPKVNIGRQSLRSARGSQQSSQESSVSKVNFPNLPARPKKQCAGSSIMAPILREEHLASLENSEFDLPSSFRPTDDRTTAASETPSRDTAGSEEPGSGSGRRSARASAKNTPPGFFRQHLPKKHFANTMWARHKG</sequence>
<proteinExistence type="predicted"/>
<gene>
    <name evidence="2" type="ORF">BU23DRAFT_534610</name>
</gene>
<feature type="region of interest" description="Disordered" evidence="1">
    <location>
        <begin position="347"/>
        <end position="385"/>
    </location>
</feature>
<dbReference type="Proteomes" id="UP000800036">
    <property type="component" value="Unassembled WGS sequence"/>
</dbReference>
<keyword evidence="3" id="KW-1185">Reference proteome</keyword>
<accession>A0A6A5VCK5</accession>
<evidence type="ECO:0000313" key="3">
    <source>
        <dbReference type="Proteomes" id="UP000800036"/>
    </source>
</evidence>
<feature type="compositionally biased region" description="Basic and acidic residues" evidence="1">
    <location>
        <begin position="595"/>
        <end position="613"/>
    </location>
</feature>
<feature type="region of interest" description="Disordered" evidence="1">
    <location>
        <begin position="595"/>
        <end position="709"/>
    </location>
</feature>
<feature type="region of interest" description="Disordered" evidence="1">
    <location>
        <begin position="725"/>
        <end position="797"/>
    </location>
</feature>
<evidence type="ECO:0000256" key="1">
    <source>
        <dbReference type="SAM" id="MobiDB-lite"/>
    </source>
</evidence>
<organism evidence="2 3">
    <name type="scientific">Bimuria novae-zelandiae CBS 107.79</name>
    <dbReference type="NCBI Taxonomy" id="1447943"/>
    <lineage>
        <taxon>Eukaryota</taxon>
        <taxon>Fungi</taxon>
        <taxon>Dikarya</taxon>
        <taxon>Ascomycota</taxon>
        <taxon>Pezizomycotina</taxon>
        <taxon>Dothideomycetes</taxon>
        <taxon>Pleosporomycetidae</taxon>
        <taxon>Pleosporales</taxon>
        <taxon>Massarineae</taxon>
        <taxon>Didymosphaeriaceae</taxon>
        <taxon>Bimuria</taxon>
    </lineage>
</organism>
<feature type="compositionally biased region" description="Polar residues" evidence="1">
    <location>
        <begin position="347"/>
        <end position="356"/>
    </location>
</feature>
<feature type="compositionally biased region" description="Acidic residues" evidence="1">
    <location>
        <begin position="643"/>
        <end position="660"/>
    </location>
</feature>
<dbReference type="AlphaFoldDB" id="A0A6A5VCK5"/>
<feature type="compositionally biased region" description="Low complexity" evidence="1">
    <location>
        <begin position="670"/>
        <end position="689"/>
    </location>
</feature>
<evidence type="ECO:0000313" key="2">
    <source>
        <dbReference type="EMBL" id="KAF1972756.1"/>
    </source>
</evidence>
<feature type="compositionally biased region" description="Polar residues" evidence="1">
    <location>
        <begin position="371"/>
        <end position="384"/>
    </location>
</feature>
<name>A0A6A5VCK5_9PLEO</name>
<protein>
    <submittedName>
        <fullName evidence="2">Uncharacterized protein</fullName>
    </submittedName>
</protein>
<feature type="compositionally biased region" description="Basic residues" evidence="1">
    <location>
        <begin position="781"/>
        <end position="797"/>
    </location>
</feature>
<dbReference type="EMBL" id="ML976685">
    <property type="protein sequence ID" value="KAF1972756.1"/>
    <property type="molecule type" value="Genomic_DNA"/>
</dbReference>
<dbReference type="OrthoDB" id="3674086at2759"/>
<reference evidence="2" key="1">
    <citation type="journal article" date="2020" name="Stud. Mycol.">
        <title>101 Dothideomycetes genomes: a test case for predicting lifestyles and emergence of pathogens.</title>
        <authorList>
            <person name="Haridas S."/>
            <person name="Albert R."/>
            <person name="Binder M."/>
            <person name="Bloem J."/>
            <person name="Labutti K."/>
            <person name="Salamov A."/>
            <person name="Andreopoulos B."/>
            <person name="Baker S."/>
            <person name="Barry K."/>
            <person name="Bills G."/>
            <person name="Bluhm B."/>
            <person name="Cannon C."/>
            <person name="Castanera R."/>
            <person name="Culley D."/>
            <person name="Daum C."/>
            <person name="Ezra D."/>
            <person name="Gonzalez J."/>
            <person name="Henrissat B."/>
            <person name="Kuo A."/>
            <person name="Liang C."/>
            <person name="Lipzen A."/>
            <person name="Lutzoni F."/>
            <person name="Magnuson J."/>
            <person name="Mondo S."/>
            <person name="Nolan M."/>
            <person name="Ohm R."/>
            <person name="Pangilinan J."/>
            <person name="Park H.-J."/>
            <person name="Ramirez L."/>
            <person name="Alfaro M."/>
            <person name="Sun H."/>
            <person name="Tritt A."/>
            <person name="Yoshinaga Y."/>
            <person name="Zwiers L.-H."/>
            <person name="Turgeon B."/>
            <person name="Goodwin S."/>
            <person name="Spatafora J."/>
            <person name="Crous P."/>
            <person name="Grigoriev I."/>
        </authorList>
    </citation>
    <scope>NUCLEOTIDE SEQUENCE</scope>
    <source>
        <strain evidence="2">CBS 107.79</strain>
    </source>
</reference>
<feature type="compositionally biased region" description="Polar residues" evidence="1">
    <location>
        <begin position="741"/>
        <end position="751"/>
    </location>
</feature>